<keyword evidence="8" id="KW-1185">Reference proteome</keyword>
<feature type="transmembrane region" description="Helical" evidence="6">
    <location>
        <begin position="394"/>
        <end position="413"/>
    </location>
</feature>
<dbReference type="AlphaFoldDB" id="A0AAQ3M7X2"/>
<evidence type="ECO:0000313" key="7">
    <source>
        <dbReference type="EMBL" id="WPH01526.1"/>
    </source>
</evidence>
<keyword evidence="2 6" id="KW-0812">Transmembrane</keyword>
<dbReference type="PANTHER" id="PTHR23507:SF1">
    <property type="entry name" value="FI18259P1-RELATED"/>
    <property type="match status" value="1"/>
</dbReference>
<dbReference type="PANTHER" id="PTHR23507">
    <property type="entry name" value="ZGC:174356"/>
    <property type="match status" value="1"/>
</dbReference>
<feature type="transmembrane region" description="Helical" evidence="6">
    <location>
        <begin position="219"/>
        <end position="244"/>
    </location>
</feature>
<protein>
    <submittedName>
        <fullName evidence="7">MFS general substrate transporter</fullName>
    </submittedName>
</protein>
<dbReference type="Proteomes" id="UP001303373">
    <property type="component" value="Chromosome 6"/>
</dbReference>
<proteinExistence type="predicted"/>
<dbReference type="Pfam" id="PF07690">
    <property type="entry name" value="MFS_1"/>
    <property type="match status" value="1"/>
</dbReference>
<organism evidence="7 8">
    <name type="scientific">Acrodontium crateriforme</name>
    <dbReference type="NCBI Taxonomy" id="150365"/>
    <lineage>
        <taxon>Eukaryota</taxon>
        <taxon>Fungi</taxon>
        <taxon>Dikarya</taxon>
        <taxon>Ascomycota</taxon>
        <taxon>Pezizomycotina</taxon>
        <taxon>Dothideomycetes</taxon>
        <taxon>Dothideomycetidae</taxon>
        <taxon>Mycosphaerellales</taxon>
        <taxon>Teratosphaeriaceae</taxon>
        <taxon>Acrodontium</taxon>
    </lineage>
</organism>
<evidence type="ECO:0000256" key="6">
    <source>
        <dbReference type="SAM" id="Phobius"/>
    </source>
</evidence>
<dbReference type="InterPro" id="IPR011701">
    <property type="entry name" value="MFS"/>
</dbReference>
<dbReference type="EMBL" id="CP138585">
    <property type="protein sequence ID" value="WPH01526.1"/>
    <property type="molecule type" value="Genomic_DNA"/>
</dbReference>
<dbReference type="GO" id="GO:0016020">
    <property type="term" value="C:membrane"/>
    <property type="evidence" value="ECO:0007669"/>
    <property type="project" value="UniProtKB-SubCell"/>
</dbReference>
<sequence>MMMYAISSRTSSCCLDSVIFSLSNLGLARQITAKSPPFMREAAYPQASTTRCDNEHVDEHTPLLPEDDIAHSQIKGLKWSSRTICAVVAVVVFLISMSDQLIEPAQTRIFESIICYEYWEHKDSSKIRIGRNDIFPGAIGGVDETWCKENDIQSRVATLRGWQQLFDGIPSVLLAVPFGWASDRFGRKPFVILGLLSFASKIIWVQLVCWFWERLDIRLTWLSALSGLLGGGSPVLTSLFYVVVSDVVSASHRAALFLRMAAIHKSASLLAPPICAVLMKRNPWIPLFIGTILSSLSILSWVFVPETLESDGSIQSSAASDQSSYNSGQNGHVSNQKDTPGMCNRIVAATSFLHKDWRIATLIAPFAIHMLGNKLSLLLLQYSSKRYELLLDKATLLLTIRAAVTALTMFIIIPFISKMMTKNFSIEAQRKDLYIARASALITSLGWLFVAISPNLIAFSLSLVICTLGAGCMIVLRSYLTSLVPTQNVARLFTLTSVVDILGNMGGQPLLAMLFKKGMALGDGWIGLPFLFVSVAFAITFVLLCAIRQSRSREDSIDGS</sequence>
<dbReference type="Gene3D" id="1.20.1250.20">
    <property type="entry name" value="MFS general substrate transporter like domains"/>
    <property type="match status" value="1"/>
</dbReference>
<feature type="transmembrane region" description="Helical" evidence="6">
    <location>
        <begin position="190"/>
        <end position="213"/>
    </location>
</feature>
<evidence type="ECO:0000256" key="3">
    <source>
        <dbReference type="ARBA" id="ARBA00022989"/>
    </source>
</evidence>
<feature type="region of interest" description="Disordered" evidence="5">
    <location>
        <begin position="319"/>
        <end position="338"/>
    </location>
</feature>
<keyword evidence="3 6" id="KW-1133">Transmembrane helix</keyword>
<reference evidence="7 8" key="1">
    <citation type="submission" date="2023-11" db="EMBL/GenBank/DDBJ databases">
        <title>An acidophilic fungus is an integral part of prey digestion in a carnivorous sundew plant.</title>
        <authorList>
            <person name="Tsai I.J."/>
        </authorList>
    </citation>
    <scope>NUCLEOTIDE SEQUENCE [LARGE SCALE GENOMIC DNA]</scope>
    <source>
        <strain evidence="7">169a</strain>
    </source>
</reference>
<feature type="transmembrane region" description="Helical" evidence="6">
    <location>
        <begin position="434"/>
        <end position="452"/>
    </location>
</feature>
<dbReference type="SUPFAM" id="SSF103473">
    <property type="entry name" value="MFS general substrate transporter"/>
    <property type="match status" value="1"/>
</dbReference>
<accession>A0AAQ3M7X2</accession>
<gene>
    <name evidence="7" type="ORF">R9X50_00437200</name>
</gene>
<feature type="compositionally biased region" description="Polar residues" evidence="5">
    <location>
        <begin position="329"/>
        <end position="338"/>
    </location>
</feature>
<feature type="transmembrane region" description="Helical" evidence="6">
    <location>
        <begin position="526"/>
        <end position="547"/>
    </location>
</feature>
<dbReference type="InterPro" id="IPR036259">
    <property type="entry name" value="MFS_trans_sf"/>
</dbReference>
<evidence type="ECO:0000256" key="5">
    <source>
        <dbReference type="SAM" id="MobiDB-lite"/>
    </source>
</evidence>
<evidence type="ECO:0000256" key="2">
    <source>
        <dbReference type="ARBA" id="ARBA00022692"/>
    </source>
</evidence>
<feature type="transmembrane region" description="Helical" evidence="6">
    <location>
        <begin position="458"/>
        <end position="480"/>
    </location>
</feature>
<dbReference type="GO" id="GO:0022857">
    <property type="term" value="F:transmembrane transporter activity"/>
    <property type="evidence" value="ECO:0007669"/>
    <property type="project" value="InterPro"/>
</dbReference>
<feature type="compositionally biased region" description="Low complexity" evidence="5">
    <location>
        <begin position="319"/>
        <end position="328"/>
    </location>
</feature>
<comment type="subcellular location">
    <subcellularLocation>
        <location evidence="1">Membrane</location>
        <topology evidence="1">Multi-pass membrane protein</topology>
    </subcellularLocation>
</comment>
<name>A0AAQ3M7X2_9PEZI</name>
<evidence type="ECO:0000256" key="1">
    <source>
        <dbReference type="ARBA" id="ARBA00004141"/>
    </source>
</evidence>
<evidence type="ECO:0000256" key="4">
    <source>
        <dbReference type="ARBA" id="ARBA00023136"/>
    </source>
</evidence>
<feature type="transmembrane region" description="Helical" evidence="6">
    <location>
        <begin position="492"/>
        <end position="514"/>
    </location>
</feature>
<feature type="transmembrane region" description="Helical" evidence="6">
    <location>
        <begin position="256"/>
        <end position="279"/>
    </location>
</feature>
<keyword evidence="4 6" id="KW-0472">Membrane</keyword>
<feature type="transmembrane region" description="Helical" evidence="6">
    <location>
        <begin position="285"/>
        <end position="304"/>
    </location>
</feature>
<evidence type="ECO:0000313" key="8">
    <source>
        <dbReference type="Proteomes" id="UP001303373"/>
    </source>
</evidence>